<dbReference type="Gene3D" id="3.30.9.10">
    <property type="entry name" value="D-Amino Acid Oxidase, subunit A, domain 2"/>
    <property type="match status" value="1"/>
</dbReference>
<comment type="subunit">
    <text evidence="5">Monomer.</text>
</comment>
<dbReference type="SUPFAM" id="SSF51905">
    <property type="entry name" value="FAD/NAD(P)-binding domain"/>
    <property type="match status" value="1"/>
</dbReference>
<dbReference type="Gene3D" id="3.50.50.60">
    <property type="entry name" value="FAD/NAD(P)-binding domain"/>
    <property type="match status" value="1"/>
</dbReference>
<keyword evidence="3 5" id="KW-0274">FAD</keyword>
<proteinExistence type="inferred from homology"/>
<feature type="domain" description="FAD dependent oxidoreductase" evidence="6">
    <location>
        <begin position="7"/>
        <end position="362"/>
    </location>
</feature>
<keyword evidence="4 5" id="KW-0560">Oxidoreductase</keyword>
<dbReference type="InterPro" id="IPR006281">
    <property type="entry name" value="SoxA_mon"/>
</dbReference>
<evidence type="ECO:0000256" key="3">
    <source>
        <dbReference type="ARBA" id="ARBA00022827"/>
    </source>
</evidence>
<dbReference type="RefSeq" id="WP_213120714.1">
    <property type="nucleotide sequence ID" value="NZ_JAGYPF010000006.1"/>
</dbReference>
<evidence type="ECO:0000259" key="6">
    <source>
        <dbReference type="Pfam" id="PF01266"/>
    </source>
</evidence>
<dbReference type="AlphaFoldDB" id="A0A942UCJ6"/>
<comment type="subcellular location">
    <subcellularLocation>
        <location evidence="5">Cytoplasm</location>
    </subcellularLocation>
</comment>
<comment type="cofactor">
    <cofactor evidence="5">
        <name>FAD</name>
        <dbReference type="ChEBI" id="CHEBI:57692"/>
    </cofactor>
    <text evidence="5">Binds 1 FAD per subunit.</text>
</comment>
<dbReference type="NCBIfam" id="TIGR01377">
    <property type="entry name" value="soxA_mon"/>
    <property type="match status" value="1"/>
</dbReference>
<evidence type="ECO:0000313" key="7">
    <source>
        <dbReference type="EMBL" id="MBS4216183.1"/>
    </source>
</evidence>
<comment type="function">
    <text evidence="5">Catalyzes the oxidative demethylation of sarcosine.</text>
</comment>
<organism evidence="7 8">
    <name type="scientific">Neobacillus rhizophilus</name>
    <dbReference type="NCBI Taxonomy" id="2833579"/>
    <lineage>
        <taxon>Bacteria</taxon>
        <taxon>Bacillati</taxon>
        <taxon>Bacillota</taxon>
        <taxon>Bacilli</taxon>
        <taxon>Bacillales</taxon>
        <taxon>Bacillaceae</taxon>
        <taxon>Neobacillus</taxon>
    </lineage>
</organism>
<dbReference type="PANTHER" id="PTHR10961:SF7">
    <property type="entry name" value="FAD DEPENDENT OXIDOREDUCTASE DOMAIN-CONTAINING PROTEIN"/>
    <property type="match status" value="1"/>
</dbReference>
<keyword evidence="1 5" id="KW-0963">Cytoplasm</keyword>
<keyword evidence="2 5" id="KW-0285">Flavoprotein</keyword>
<dbReference type="HAMAP" id="MF_00516">
    <property type="entry name" value="MSOX"/>
    <property type="match status" value="1"/>
</dbReference>
<dbReference type="Pfam" id="PF01266">
    <property type="entry name" value="DAO"/>
    <property type="match status" value="1"/>
</dbReference>
<gene>
    <name evidence="7" type="primary">solA</name>
    <name evidence="5" type="synonym">soxA</name>
    <name evidence="7" type="ORF">KHA99_27545</name>
</gene>
<dbReference type="SUPFAM" id="SSF54373">
    <property type="entry name" value="FAD-linked reductases, C-terminal domain"/>
    <property type="match status" value="1"/>
</dbReference>
<dbReference type="Proteomes" id="UP000679749">
    <property type="component" value="Unassembled WGS sequence"/>
</dbReference>
<keyword evidence="8" id="KW-1185">Reference proteome</keyword>
<dbReference type="GO" id="GO:0050660">
    <property type="term" value="F:flavin adenine dinucleotide binding"/>
    <property type="evidence" value="ECO:0007669"/>
    <property type="project" value="InterPro"/>
</dbReference>
<comment type="similarity">
    <text evidence="5">Belongs to the MSOX/MTOX family. MSOX subfamily.</text>
</comment>
<evidence type="ECO:0000313" key="8">
    <source>
        <dbReference type="Proteomes" id="UP000679749"/>
    </source>
</evidence>
<comment type="catalytic activity">
    <reaction evidence="5">
        <text>sarcosine + O2 + H2O = formaldehyde + glycine + H2O2</text>
        <dbReference type="Rhea" id="RHEA:13313"/>
        <dbReference type="ChEBI" id="CHEBI:15377"/>
        <dbReference type="ChEBI" id="CHEBI:15379"/>
        <dbReference type="ChEBI" id="CHEBI:16240"/>
        <dbReference type="ChEBI" id="CHEBI:16842"/>
        <dbReference type="ChEBI" id="CHEBI:57305"/>
        <dbReference type="ChEBI" id="CHEBI:57433"/>
        <dbReference type="EC" id="1.5.3.1"/>
    </reaction>
</comment>
<evidence type="ECO:0000256" key="4">
    <source>
        <dbReference type="ARBA" id="ARBA00023002"/>
    </source>
</evidence>
<dbReference type="EC" id="1.5.3.1" evidence="5"/>
<dbReference type="NCBIfam" id="NF008425">
    <property type="entry name" value="PRK11259.1"/>
    <property type="match status" value="1"/>
</dbReference>
<dbReference type="GO" id="GO:0005737">
    <property type="term" value="C:cytoplasm"/>
    <property type="evidence" value="ECO:0007669"/>
    <property type="project" value="UniProtKB-SubCell"/>
</dbReference>
<dbReference type="InterPro" id="IPR045170">
    <property type="entry name" value="MTOX"/>
</dbReference>
<dbReference type="InterPro" id="IPR006076">
    <property type="entry name" value="FAD-dep_OxRdtase"/>
</dbReference>
<dbReference type="InterPro" id="IPR036188">
    <property type="entry name" value="FAD/NAD-bd_sf"/>
</dbReference>
<evidence type="ECO:0000256" key="5">
    <source>
        <dbReference type="HAMAP-Rule" id="MF_00516"/>
    </source>
</evidence>
<feature type="binding site" evidence="5">
    <location>
        <begin position="7"/>
        <end position="37"/>
    </location>
    <ligand>
        <name>FAD</name>
        <dbReference type="ChEBI" id="CHEBI:57692"/>
    </ligand>
</feature>
<protein>
    <recommendedName>
        <fullName evidence="5">Monomeric sarcosine oxidase</fullName>
        <shortName evidence="5">MSOX</shortName>
        <ecNumber evidence="5">1.5.3.1</ecNumber>
    </recommendedName>
</protein>
<name>A0A942UCJ6_9BACI</name>
<evidence type="ECO:0000256" key="1">
    <source>
        <dbReference type="ARBA" id="ARBA00022490"/>
    </source>
</evidence>
<accession>A0A942UCJ6</accession>
<reference evidence="7" key="1">
    <citation type="submission" date="2021-05" db="EMBL/GenBank/DDBJ databases">
        <title>Novel Bacillus species.</title>
        <authorList>
            <person name="Liu G."/>
        </authorList>
    </citation>
    <scope>NUCLEOTIDE SEQUENCE</scope>
    <source>
        <strain evidence="7">FJAT-49825</strain>
    </source>
</reference>
<comment type="caution">
    <text evidence="7">The sequence shown here is derived from an EMBL/GenBank/DDBJ whole genome shotgun (WGS) entry which is preliminary data.</text>
</comment>
<dbReference type="GO" id="GO:0008115">
    <property type="term" value="F:sarcosine oxidase activity"/>
    <property type="evidence" value="ECO:0007669"/>
    <property type="project" value="UniProtKB-UniRule"/>
</dbReference>
<dbReference type="PANTHER" id="PTHR10961">
    <property type="entry name" value="PEROXISOMAL SARCOSINE OXIDASE"/>
    <property type="match status" value="1"/>
</dbReference>
<evidence type="ECO:0000256" key="2">
    <source>
        <dbReference type="ARBA" id="ARBA00022630"/>
    </source>
</evidence>
<feature type="modified residue" description="S-8alpha-FAD cysteine" evidence="5">
    <location>
        <position position="317"/>
    </location>
</feature>
<dbReference type="EMBL" id="JAGYPF010000006">
    <property type="protein sequence ID" value="MBS4216183.1"/>
    <property type="molecule type" value="Genomic_DNA"/>
</dbReference>
<sequence length="388" mass="43215">MSKKDFDVIVVGAGSMGMAAGYYLAKQGVKTLLVDAFDPPHTNGSHHGDTRIIRHAYGEGREYVPFALRAQELWYELERETHHKIFTKTGVLVFGPKGESDFVAETIEAANIHGLDVDLLEGDEIHQRWPGVTVPENFNAIYEKNSGVLFSENCIRAYRELAEAHGAKVLTHTRVEDFEISEDSVKIQTEFGSFTGSKLILSMGAWNSKLLSKLNIDIPLQPYRQVVGFFECEESQYSNTHGFPAFMVEVPTGIYYGFPSFSGCGLKIGYHTFGQKIDPDTINREFGIYTEDEGNIRRFLEEYMPGATGSLKRGAVCMYTKTPDEHFVIDLHPQYSNVAIAAGFSGHGFKFSSVVGETLSQLVTTGKTEHDISLFSINRPALKQKAKI</sequence>